<dbReference type="PANTHER" id="PTHR11571">
    <property type="entry name" value="GLUTATHIONE S-TRANSFERASE"/>
    <property type="match status" value="1"/>
</dbReference>
<dbReference type="PROSITE" id="PS50404">
    <property type="entry name" value="GST_NTER"/>
    <property type="match status" value="1"/>
</dbReference>
<evidence type="ECO:0000256" key="1">
    <source>
        <dbReference type="ARBA" id="ARBA00012452"/>
    </source>
</evidence>
<evidence type="ECO:0000256" key="3">
    <source>
        <dbReference type="ARBA" id="ARBA00047960"/>
    </source>
</evidence>
<dbReference type="Pfam" id="PF02798">
    <property type="entry name" value="GST_N"/>
    <property type="match status" value="1"/>
</dbReference>
<dbReference type="OrthoDB" id="414243at2759"/>
<dbReference type="PANTHER" id="PTHR11571:SF224">
    <property type="entry name" value="HEMATOPOIETIC PROSTAGLANDIN D SYNTHASE"/>
    <property type="match status" value="1"/>
</dbReference>
<evidence type="ECO:0000313" key="6">
    <source>
        <dbReference type="Proteomes" id="UP001151516"/>
    </source>
</evidence>
<gene>
    <name evidence="5" type="ORF">IWW39_003829</name>
</gene>
<dbReference type="Pfam" id="PF14497">
    <property type="entry name" value="GST_C_3"/>
    <property type="match status" value="1"/>
</dbReference>
<dbReference type="SUPFAM" id="SSF47616">
    <property type="entry name" value="GST C-terminal domain-like"/>
    <property type="match status" value="1"/>
</dbReference>
<dbReference type="SUPFAM" id="SSF52833">
    <property type="entry name" value="Thioredoxin-like"/>
    <property type="match status" value="1"/>
</dbReference>
<dbReference type="Gene3D" id="3.40.30.10">
    <property type="entry name" value="Glutaredoxin"/>
    <property type="match status" value="1"/>
</dbReference>
<dbReference type="InterPro" id="IPR004046">
    <property type="entry name" value="GST_C"/>
</dbReference>
<dbReference type="InterPro" id="IPR050213">
    <property type="entry name" value="GST_superfamily"/>
</dbReference>
<proteinExistence type="predicted"/>
<dbReference type="InterPro" id="IPR036249">
    <property type="entry name" value="Thioredoxin-like_sf"/>
</dbReference>
<evidence type="ECO:0000313" key="5">
    <source>
        <dbReference type="EMBL" id="KAJ2686137.1"/>
    </source>
</evidence>
<accession>A0A9W8GGZ8</accession>
<comment type="caution">
    <text evidence="5">The sequence shown here is derived from an EMBL/GenBank/DDBJ whole genome shotgun (WGS) entry which is preliminary data.</text>
</comment>
<dbReference type="InterPro" id="IPR040079">
    <property type="entry name" value="Glutathione_S-Trfase"/>
</dbReference>
<sequence>MTADNTTPTYVLRYFDIIGLAETSRMLLTAAKAEWTEEHPEWPQEKPNQPFGHLPVLVEKSGAEDEEDFVLSESGSIERYLARKFNFVPTDNKQMARHEQLRDQHLDAIIAFFAQLSLVDEAKKEKREDFDAMLDKVIEIHTSLIRKNDDCGYLFGEELTFADMSAYAFYKLLVMYAVTFEADVAPFVKDKITPEVLHLLRTVESDPLLHEHVEKKGSFVAHILTE</sequence>
<dbReference type="CDD" id="cd03039">
    <property type="entry name" value="GST_N_Sigma_like"/>
    <property type="match status" value="1"/>
</dbReference>
<protein>
    <recommendedName>
        <fullName evidence="1">glutathione transferase</fullName>
        <ecNumber evidence="1">2.5.1.18</ecNumber>
    </recommendedName>
</protein>
<keyword evidence="6" id="KW-1185">Reference proteome</keyword>
<keyword evidence="2" id="KW-0808">Transferase</keyword>
<feature type="domain" description="GST N-terminal" evidence="4">
    <location>
        <begin position="8"/>
        <end position="89"/>
    </location>
</feature>
<dbReference type="EMBL" id="JANBTX010000120">
    <property type="protein sequence ID" value="KAJ2686137.1"/>
    <property type="molecule type" value="Genomic_DNA"/>
</dbReference>
<evidence type="ECO:0000259" key="4">
    <source>
        <dbReference type="PROSITE" id="PS50404"/>
    </source>
</evidence>
<dbReference type="EC" id="2.5.1.18" evidence="1"/>
<name>A0A9W8GGZ8_9FUNG</name>
<dbReference type="SFLD" id="SFLDS00019">
    <property type="entry name" value="Glutathione_Transferase_(cytos"/>
    <property type="match status" value="1"/>
</dbReference>
<evidence type="ECO:0000256" key="2">
    <source>
        <dbReference type="ARBA" id="ARBA00022679"/>
    </source>
</evidence>
<dbReference type="GO" id="GO:0006749">
    <property type="term" value="P:glutathione metabolic process"/>
    <property type="evidence" value="ECO:0007669"/>
    <property type="project" value="TreeGrafter"/>
</dbReference>
<dbReference type="InterPro" id="IPR036282">
    <property type="entry name" value="Glutathione-S-Trfase_C_sf"/>
</dbReference>
<dbReference type="InterPro" id="IPR004045">
    <property type="entry name" value="Glutathione_S-Trfase_N"/>
</dbReference>
<dbReference type="Proteomes" id="UP001151516">
    <property type="component" value="Unassembled WGS sequence"/>
</dbReference>
<comment type="catalytic activity">
    <reaction evidence="3">
        <text>RX + glutathione = an S-substituted glutathione + a halide anion + H(+)</text>
        <dbReference type="Rhea" id="RHEA:16437"/>
        <dbReference type="ChEBI" id="CHEBI:15378"/>
        <dbReference type="ChEBI" id="CHEBI:16042"/>
        <dbReference type="ChEBI" id="CHEBI:17792"/>
        <dbReference type="ChEBI" id="CHEBI:57925"/>
        <dbReference type="ChEBI" id="CHEBI:90779"/>
        <dbReference type="EC" id="2.5.1.18"/>
    </reaction>
</comment>
<organism evidence="5 6">
    <name type="scientific">Coemansia spiralis</name>
    <dbReference type="NCBI Taxonomy" id="417178"/>
    <lineage>
        <taxon>Eukaryota</taxon>
        <taxon>Fungi</taxon>
        <taxon>Fungi incertae sedis</taxon>
        <taxon>Zoopagomycota</taxon>
        <taxon>Kickxellomycotina</taxon>
        <taxon>Kickxellomycetes</taxon>
        <taxon>Kickxellales</taxon>
        <taxon>Kickxellaceae</taxon>
        <taxon>Coemansia</taxon>
    </lineage>
</organism>
<dbReference type="GO" id="GO:0004364">
    <property type="term" value="F:glutathione transferase activity"/>
    <property type="evidence" value="ECO:0007669"/>
    <property type="project" value="UniProtKB-EC"/>
</dbReference>
<dbReference type="Gene3D" id="1.20.1050.10">
    <property type="match status" value="1"/>
</dbReference>
<dbReference type="AlphaFoldDB" id="A0A9W8GGZ8"/>
<reference evidence="5" key="1">
    <citation type="submission" date="2022-07" db="EMBL/GenBank/DDBJ databases">
        <title>Phylogenomic reconstructions and comparative analyses of Kickxellomycotina fungi.</title>
        <authorList>
            <person name="Reynolds N.K."/>
            <person name="Stajich J.E."/>
            <person name="Barry K."/>
            <person name="Grigoriev I.V."/>
            <person name="Crous P."/>
            <person name="Smith M.E."/>
        </authorList>
    </citation>
    <scope>NUCLEOTIDE SEQUENCE</scope>
    <source>
        <strain evidence="5">CBS 109367</strain>
    </source>
</reference>